<gene>
    <name evidence="3" type="ORF">BIY23_03190</name>
</gene>
<evidence type="ECO:0000313" key="3">
    <source>
        <dbReference type="EMBL" id="OEY86544.1"/>
    </source>
</evidence>
<organism evidence="3 4">
    <name type="scientific">Wolbachia pipientis</name>
    <dbReference type="NCBI Taxonomy" id="955"/>
    <lineage>
        <taxon>Bacteria</taxon>
        <taxon>Pseudomonadati</taxon>
        <taxon>Pseudomonadota</taxon>
        <taxon>Alphaproteobacteria</taxon>
        <taxon>Rickettsiales</taxon>
        <taxon>Anaplasmataceae</taxon>
        <taxon>Wolbachieae</taxon>
        <taxon>Wolbachia</taxon>
    </lineage>
</organism>
<evidence type="ECO:0000256" key="2">
    <source>
        <dbReference type="SAM" id="Phobius"/>
    </source>
</evidence>
<name>A0A1E7QK02_WOLPI</name>
<evidence type="ECO:0000256" key="1">
    <source>
        <dbReference type="SAM" id="MobiDB-lite"/>
    </source>
</evidence>
<keyword evidence="2" id="KW-0472">Membrane</keyword>
<keyword evidence="2" id="KW-1133">Transmembrane helix</keyword>
<dbReference type="EMBL" id="MJMG01000008">
    <property type="protein sequence ID" value="OEY86544.1"/>
    <property type="molecule type" value="Genomic_DNA"/>
</dbReference>
<feature type="compositionally biased region" description="Basic and acidic residues" evidence="1">
    <location>
        <begin position="206"/>
        <end position="217"/>
    </location>
</feature>
<feature type="region of interest" description="Disordered" evidence="1">
    <location>
        <begin position="206"/>
        <end position="227"/>
    </location>
</feature>
<sequence>MNDNELKNAQYSDFIKKLSNVVSVGNVLRVAATLAAFTLLSPMVGIIVGSVALADAKLDGKLYDTAKNALFGKDSNEHVNNSGHTTLLGNALRVGLTIAAFTLLSPIAGIVVGVLAFLDHKSNGKLFEAGKDILESIYQDIKTVLSLARKSEVQIPKDKFNESNITKEQVSATKETKINGMTEELKDKLTNNLKFQEMMKPLGKDFSVRSTSDKINTEQHTVQGRSR</sequence>
<dbReference type="Proteomes" id="UP000175679">
    <property type="component" value="Unassembled WGS sequence"/>
</dbReference>
<feature type="transmembrane region" description="Helical" evidence="2">
    <location>
        <begin position="94"/>
        <end position="118"/>
    </location>
</feature>
<feature type="transmembrane region" description="Helical" evidence="2">
    <location>
        <begin position="27"/>
        <end position="54"/>
    </location>
</feature>
<dbReference type="AlphaFoldDB" id="A0A1E7QK02"/>
<proteinExistence type="predicted"/>
<evidence type="ECO:0000313" key="4">
    <source>
        <dbReference type="Proteomes" id="UP000175679"/>
    </source>
</evidence>
<keyword evidence="2" id="KW-0812">Transmembrane</keyword>
<dbReference type="OrthoDB" id="7164919at2"/>
<comment type="caution">
    <text evidence="3">The sequence shown here is derived from an EMBL/GenBank/DDBJ whole genome shotgun (WGS) entry which is preliminary data.</text>
</comment>
<dbReference type="RefSeq" id="WP_070065160.1">
    <property type="nucleotide sequence ID" value="NZ_MJMG01000008.1"/>
</dbReference>
<keyword evidence="4" id="KW-1185">Reference proteome</keyword>
<feature type="compositionally biased region" description="Polar residues" evidence="1">
    <location>
        <begin position="218"/>
        <end position="227"/>
    </location>
</feature>
<protein>
    <submittedName>
        <fullName evidence="3">Uncharacterized protein</fullName>
    </submittedName>
</protein>
<accession>A0A1E7QK02</accession>
<reference evidence="3 4" key="1">
    <citation type="submission" date="2016-09" db="EMBL/GenBank/DDBJ databases">
        <title>Genomic evidence for plant-parasitic nematodes as the earliest Wolbachia hosts.</title>
        <authorList>
            <person name="Brown A.M."/>
            <person name="Wasala S.K."/>
            <person name="Howe D.K."/>
            <person name="Peetz A.B."/>
            <person name="Zasada I.A."/>
            <person name="Denver D.R."/>
        </authorList>
    </citation>
    <scope>NUCLEOTIDE SEQUENCE [LARGE SCALE GENOMIC DNA]</scope>
    <source>
        <strain evidence="4">wPpe</strain>
    </source>
</reference>